<dbReference type="RefSeq" id="WP_013293377.1">
    <property type="nucleotide sequence ID" value="NC_014394.1"/>
</dbReference>
<accession>D9SFZ1</accession>
<dbReference type="OrthoDB" id="8550068at2"/>
<feature type="domain" description="Type I restriction modification DNA specificity" evidence="4">
    <location>
        <begin position="224"/>
        <end position="398"/>
    </location>
</feature>
<evidence type="ECO:0000313" key="6">
    <source>
        <dbReference type="Proteomes" id="UP000001235"/>
    </source>
</evidence>
<dbReference type="GO" id="GO:0009307">
    <property type="term" value="P:DNA restriction-modification system"/>
    <property type="evidence" value="ECO:0007669"/>
    <property type="project" value="UniProtKB-KW"/>
</dbReference>
<comment type="similarity">
    <text evidence="1">Belongs to the type-I restriction system S methylase family.</text>
</comment>
<reference evidence="5 6" key="1">
    <citation type="submission" date="2010-08" db="EMBL/GenBank/DDBJ databases">
        <title>Complete sequence of Gallionella capsiferriformans ES-2.</title>
        <authorList>
            <consortium name="US DOE Joint Genome Institute"/>
            <person name="Lucas S."/>
            <person name="Copeland A."/>
            <person name="Lapidus A."/>
            <person name="Cheng J.-F."/>
            <person name="Bruce D."/>
            <person name="Goodwin L."/>
            <person name="Pitluck S."/>
            <person name="Chertkov O."/>
            <person name="Davenport K.W."/>
            <person name="Detter J.C."/>
            <person name="Han C."/>
            <person name="Tapia R."/>
            <person name="Land M."/>
            <person name="Hauser L."/>
            <person name="Chang Y.-J."/>
            <person name="Jeffries C."/>
            <person name="Kyrpides N."/>
            <person name="Ivanova N."/>
            <person name="Mikhailova N."/>
            <person name="Shelobolina E.S."/>
            <person name="Picardal F."/>
            <person name="Roden E."/>
            <person name="Emerson D."/>
            <person name="Woyke T."/>
        </authorList>
    </citation>
    <scope>NUCLEOTIDE SEQUENCE [LARGE SCALE GENOMIC DNA]</scope>
    <source>
        <strain evidence="5 6">ES-2</strain>
    </source>
</reference>
<dbReference type="InterPro" id="IPR052021">
    <property type="entry name" value="Type-I_RS_S_subunit"/>
</dbReference>
<feature type="domain" description="Type I restriction modification DNA specificity" evidence="4">
    <location>
        <begin position="52"/>
        <end position="190"/>
    </location>
</feature>
<evidence type="ECO:0000259" key="4">
    <source>
        <dbReference type="Pfam" id="PF01420"/>
    </source>
</evidence>
<dbReference type="InterPro" id="IPR000055">
    <property type="entry name" value="Restrct_endonuc_typeI_TRD"/>
</dbReference>
<gene>
    <name evidence="5" type="ordered locus">Galf_1413</name>
</gene>
<proteinExistence type="inferred from homology"/>
<evidence type="ECO:0000256" key="1">
    <source>
        <dbReference type="ARBA" id="ARBA00010923"/>
    </source>
</evidence>
<dbReference type="HOGENOM" id="CLU_021095_0_0_4"/>
<dbReference type="CDD" id="cd17517">
    <property type="entry name" value="RMtype1_S_EcoKI_StySPI-TRD2-CR2_like"/>
    <property type="match status" value="1"/>
</dbReference>
<evidence type="ECO:0000256" key="2">
    <source>
        <dbReference type="ARBA" id="ARBA00022747"/>
    </source>
</evidence>
<dbReference type="AlphaFoldDB" id="D9SFZ1"/>
<dbReference type="eggNOG" id="COG0732">
    <property type="taxonomic scope" value="Bacteria"/>
</dbReference>
<dbReference type="GO" id="GO:0003677">
    <property type="term" value="F:DNA binding"/>
    <property type="evidence" value="ECO:0007669"/>
    <property type="project" value="UniProtKB-KW"/>
</dbReference>
<sequence length="410" mass="46476">MSAPALRFDKGQAAWSEESLINLSESGFTNGVFNDPKKTGRGYKLINVLDMYIETTIDENRLSLVELSDAEFKKNKVEHGEIFFTRSSLVKEGIAFSNIYLGHSQDITFDGHLIRMRPRKDVLNSVFANYLLRTSKARKQLVARGKTATMTTIGQADIAAVMVMFPSLAEQTKIANFLTAVDQKLTQLTRKHDLLTQYKKGVMQQIFSQELRFKDDDGCDFPEWDVVELEKIAAKVNKKNKDSAINNVLTNSATQGIVSQSDYFERDIANQNNLGGYYIVEIDDFVYNPRISANALVGPIKRNNLAVGVMSPLYNVFRFKAGNLNFIEQYFHTTHWHDYMKSVSNSGARHDRMNITNESFLGLPIPYPCLKEQTKIANFLTAIDEKITTAKTQLEAVKQYKQGLLQQMFV</sequence>
<dbReference type="KEGG" id="gca:Galf_1413"/>
<dbReference type="PANTHER" id="PTHR30408:SF12">
    <property type="entry name" value="TYPE I RESTRICTION ENZYME MJAVIII SPECIFICITY SUBUNIT"/>
    <property type="match status" value="1"/>
</dbReference>
<dbReference type="REBASE" id="27382">
    <property type="entry name" value="S.GcaESORF1415P"/>
</dbReference>
<dbReference type="Gene3D" id="1.10.287.1120">
    <property type="entry name" value="Bipartite methylase S protein"/>
    <property type="match status" value="1"/>
</dbReference>
<dbReference type="InterPro" id="IPR044946">
    <property type="entry name" value="Restrct_endonuc_typeI_TRD_sf"/>
</dbReference>
<dbReference type="Proteomes" id="UP000001235">
    <property type="component" value="Chromosome"/>
</dbReference>
<keyword evidence="2" id="KW-0680">Restriction system</keyword>
<dbReference type="PANTHER" id="PTHR30408">
    <property type="entry name" value="TYPE-1 RESTRICTION ENZYME ECOKI SPECIFICITY PROTEIN"/>
    <property type="match status" value="1"/>
</dbReference>
<organism evidence="5 6">
    <name type="scientific">Gallionella capsiferriformans (strain ES-2)</name>
    <name type="common">Gallionella ferruginea capsiferriformans (strain ES-2)</name>
    <dbReference type="NCBI Taxonomy" id="395494"/>
    <lineage>
        <taxon>Bacteria</taxon>
        <taxon>Pseudomonadati</taxon>
        <taxon>Pseudomonadota</taxon>
        <taxon>Betaproteobacteria</taxon>
        <taxon>Nitrosomonadales</taxon>
        <taxon>Gallionellaceae</taxon>
        <taxon>Gallionella</taxon>
    </lineage>
</organism>
<dbReference type="Pfam" id="PF01420">
    <property type="entry name" value="Methylase_S"/>
    <property type="match status" value="2"/>
</dbReference>
<dbReference type="EMBL" id="CP002159">
    <property type="protein sequence ID" value="ADL55438.1"/>
    <property type="molecule type" value="Genomic_DNA"/>
</dbReference>
<evidence type="ECO:0000313" key="5">
    <source>
        <dbReference type="EMBL" id="ADL55438.1"/>
    </source>
</evidence>
<dbReference type="STRING" id="395494.Galf_1413"/>
<name>D9SFZ1_GALCS</name>
<keyword evidence="6" id="KW-1185">Reference proteome</keyword>
<dbReference type="Gene3D" id="3.90.220.20">
    <property type="entry name" value="DNA methylase specificity domains"/>
    <property type="match status" value="2"/>
</dbReference>
<evidence type="ECO:0000256" key="3">
    <source>
        <dbReference type="ARBA" id="ARBA00023125"/>
    </source>
</evidence>
<dbReference type="SUPFAM" id="SSF116734">
    <property type="entry name" value="DNA methylase specificity domain"/>
    <property type="match status" value="2"/>
</dbReference>
<keyword evidence="3" id="KW-0238">DNA-binding</keyword>
<protein>
    <submittedName>
        <fullName evidence="5">Restriction modification system DNA specificity domain</fullName>
    </submittedName>
</protein>